<proteinExistence type="inferred from homology"/>
<feature type="binding site" evidence="5 6">
    <location>
        <position position="208"/>
    </location>
    <ligand>
        <name>substrate</name>
    </ligand>
</feature>
<dbReference type="RefSeq" id="WP_145267636.1">
    <property type="nucleotide sequence ID" value="NZ_CP036426.1"/>
</dbReference>
<dbReference type="Gene3D" id="3.40.50.720">
    <property type="entry name" value="NAD(P)-binding Rossmann-like Domain"/>
    <property type="match status" value="1"/>
</dbReference>
<feature type="binding site" evidence="5 6">
    <location>
        <position position="58"/>
    </location>
    <ligand>
        <name>substrate</name>
    </ligand>
</feature>
<organism evidence="11 12">
    <name type="scientific">Tautonia plasticadhaerens</name>
    <dbReference type="NCBI Taxonomy" id="2527974"/>
    <lineage>
        <taxon>Bacteria</taxon>
        <taxon>Pseudomonadati</taxon>
        <taxon>Planctomycetota</taxon>
        <taxon>Planctomycetia</taxon>
        <taxon>Isosphaerales</taxon>
        <taxon>Isosphaeraceae</taxon>
        <taxon>Tautonia</taxon>
    </lineage>
</organism>
<dbReference type="AlphaFoldDB" id="A0A518GXF3"/>
<dbReference type="GO" id="GO:0033353">
    <property type="term" value="P:S-adenosylmethionine cycle"/>
    <property type="evidence" value="ECO:0007669"/>
    <property type="project" value="TreeGrafter"/>
</dbReference>
<evidence type="ECO:0000256" key="2">
    <source>
        <dbReference type="ARBA" id="ARBA00022563"/>
    </source>
</evidence>
<keyword evidence="4 5" id="KW-0520">NAD</keyword>
<feature type="binding site" evidence="7">
    <location>
        <position position="376"/>
    </location>
    <ligand>
        <name>NAD(+)</name>
        <dbReference type="ChEBI" id="CHEBI:57540"/>
    </ligand>
</feature>
<keyword evidence="12" id="KW-1185">Reference proteome</keyword>
<dbReference type="GO" id="GO:0071269">
    <property type="term" value="P:L-homocysteine biosynthetic process"/>
    <property type="evidence" value="ECO:0007669"/>
    <property type="project" value="UniProtKB-UniRule"/>
</dbReference>
<dbReference type="OrthoDB" id="9802717at2"/>
<dbReference type="InterPro" id="IPR000043">
    <property type="entry name" value="Adenosylhomocysteinase-like"/>
</dbReference>
<dbReference type="GO" id="GO:0005829">
    <property type="term" value="C:cytosol"/>
    <property type="evidence" value="ECO:0007669"/>
    <property type="project" value="TreeGrafter"/>
</dbReference>
<evidence type="ECO:0000256" key="5">
    <source>
        <dbReference type="HAMAP-Rule" id="MF_00563"/>
    </source>
</evidence>
<reference evidence="11 12" key="1">
    <citation type="submission" date="2019-02" db="EMBL/GenBank/DDBJ databases">
        <title>Deep-cultivation of Planctomycetes and their phenomic and genomic characterization uncovers novel biology.</title>
        <authorList>
            <person name="Wiegand S."/>
            <person name="Jogler M."/>
            <person name="Boedeker C."/>
            <person name="Pinto D."/>
            <person name="Vollmers J."/>
            <person name="Rivas-Marin E."/>
            <person name="Kohn T."/>
            <person name="Peeters S.H."/>
            <person name="Heuer A."/>
            <person name="Rast P."/>
            <person name="Oberbeckmann S."/>
            <person name="Bunk B."/>
            <person name="Jeske O."/>
            <person name="Meyerdierks A."/>
            <person name="Storesund J.E."/>
            <person name="Kallscheuer N."/>
            <person name="Luecker S."/>
            <person name="Lage O.M."/>
            <person name="Pohl T."/>
            <person name="Merkel B.J."/>
            <person name="Hornburger P."/>
            <person name="Mueller R.-W."/>
            <person name="Bruemmer F."/>
            <person name="Labrenz M."/>
            <person name="Spormann A.M."/>
            <person name="Op den Camp H."/>
            <person name="Overmann J."/>
            <person name="Amann R."/>
            <person name="Jetten M.S.M."/>
            <person name="Mascher T."/>
            <person name="Medema M.H."/>
            <person name="Devos D.P."/>
            <person name="Kaster A.-K."/>
            <person name="Ovreas L."/>
            <person name="Rohde M."/>
            <person name="Galperin M.Y."/>
            <person name="Jogler C."/>
        </authorList>
    </citation>
    <scope>NUCLEOTIDE SEQUENCE [LARGE SCALE GENOMIC DNA]</scope>
    <source>
        <strain evidence="11 12">ElP</strain>
    </source>
</reference>
<dbReference type="InterPro" id="IPR036291">
    <property type="entry name" value="NAD(P)-bd_dom_sf"/>
</dbReference>
<dbReference type="InterPro" id="IPR015878">
    <property type="entry name" value="Ado_hCys_hydrolase_NAD-bd"/>
</dbReference>
<dbReference type="PIRSF" id="PIRSF001109">
    <property type="entry name" value="Ad_hcy_hydrolase"/>
    <property type="match status" value="1"/>
</dbReference>
<evidence type="ECO:0000313" key="11">
    <source>
        <dbReference type="EMBL" id="QDV33242.1"/>
    </source>
</evidence>
<dbReference type="SMART" id="SM00996">
    <property type="entry name" value="AdoHcyase"/>
    <property type="match status" value="1"/>
</dbReference>
<evidence type="ECO:0000313" key="12">
    <source>
        <dbReference type="Proteomes" id="UP000317835"/>
    </source>
</evidence>
<dbReference type="InterPro" id="IPR020082">
    <property type="entry name" value="S-Ado-L-homoCys_hydrolase_CS"/>
</dbReference>
<dbReference type="CDD" id="cd00401">
    <property type="entry name" value="SAHH"/>
    <property type="match status" value="1"/>
</dbReference>
<evidence type="ECO:0000256" key="4">
    <source>
        <dbReference type="ARBA" id="ARBA00023027"/>
    </source>
</evidence>
<evidence type="ECO:0000256" key="9">
    <source>
        <dbReference type="RuleBase" id="RU004166"/>
    </source>
</evidence>
<dbReference type="NCBIfam" id="TIGR00936">
    <property type="entry name" value="ahcY"/>
    <property type="match status" value="1"/>
</dbReference>
<name>A0A518GXF3_9BACT</name>
<comment type="subcellular location">
    <subcellularLocation>
        <location evidence="5">Cytoplasm</location>
    </subcellularLocation>
</comment>
<keyword evidence="5" id="KW-0963">Cytoplasm</keyword>
<keyword evidence="3 5" id="KW-0378">Hydrolase</keyword>
<feature type="binding site" evidence="5">
    <location>
        <begin position="242"/>
        <end position="247"/>
    </location>
    <ligand>
        <name>NAD(+)</name>
        <dbReference type="ChEBI" id="CHEBI:57540"/>
    </ligand>
</feature>
<keyword evidence="2 5" id="KW-0554">One-carbon metabolism</keyword>
<dbReference type="PROSITE" id="PS00738">
    <property type="entry name" value="ADOHCYASE_1"/>
    <property type="match status" value="1"/>
</dbReference>
<evidence type="ECO:0000256" key="6">
    <source>
        <dbReference type="PIRSR" id="PIRSR001109-1"/>
    </source>
</evidence>
<dbReference type="PANTHER" id="PTHR23420:SF0">
    <property type="entry name" value="ADENOSYLHOMOCYSTEINASE"/>
    <property type="match status" value="1"/>
</dbReference>
<evidence type="ECO:0000256" key="1">
    <source>
        <dbReference type="ARBA" id="ARBA00007122"/>
    </source>
</evidence>
<feature type="binding site" evidence="5 7">
    <location>
        <begin position="179"/>
        <end position="181"/>
    </location>
    <ligand>
        <name>NAD(+)</name>
        <dbReference type="ChEBI" id="CHEBI:57540"/>
    </ligand>
</feature>
<dbReference type="Pfam" id="PF00670">
    <property type="entry name" value="AdoHcyase_NAD"/>
    <property type="match status" value="1"/>
</dbReference>
<dbReference type="SUPFAM" id="SSF52283">
    <property type="entry name" value="Formate/glycerate dehydrogenase catalytic domain-like"/>
    <property type="match status" value="1"/>
</dbReference>
<dbReference type="NCBIfam" id="NF004005">
    <property type="entry name" value="PRK05476.2-3"/>
    <property type="match status" value="1"/>
</dbReference>
<dbReference type="GO" id="GO:0006730">
    <property type="term" value="P:one-carbon metabolic process"/>
    <property type="evidence" value="ECO:0007669"/>
    <property type="project" value="UniProtKB-UniRule"/>
</dbReference>
<dbReference type="PANTHER" id="PTHR23420">
    <property type="entry name" value="ADENOSYLHOMOCYSTEINASE"/>
    <property type="match status" value="1"/>
</dbReference>
<feature type="binding site" evidence="7">
    <location>
        <begin position="244"/>
        <end position="249"/>
    </location>
    <ligand>
        <name>NAD(+)</name>
        <dbReference type="ChEBI" id="CHEBI:57540"/>
    </ligand>
</feature>
<evidence type="ECO:0000256" key="3">
    <source>
        <dbReference type="ARBA" id="ARBA00022801"/>
    </source>
</evidence>
<evidence type="ECO:0000259" key="10">
    <source>
        <dbReference type="SMART" id="SM00997"/>
    </source>
</evidence>
<dbReference type="PROSITE" id="PS00739">
    <property type="entry name" value="ADOHCYASE_2"/>
    <property type="match status" value="1"/>
</dbReference>
<feature type="binding site" evidence="5 6">
    <location>
        <position position="130"/>
    </location>
    <ligand>
        <name>substrate</name>
    </ligand>
</feature>
<dbReference type="EMBL" id="CP036426">
    <property type="protein sequence ID" value="QDV33242.1"/>
    <property type="molecule type" value="Genomic_DNA"/>
</dbReference>
<comment type="pathway">
    <text evidence="5 8">Amino-acid biosynthesis; L-homocysteine biosynthesis; L-homocysteine from S-adenosyl-L-homocysteine: step 1/1.</text>
</comment>
<accession>A0A518GXF3</accession>
<feature type="domain" description="S-adenosyl-L-homocysteine hydrolase NAD binding" evidence="10">
    <location>
        <begin position="213"/>
        <end position="375"/>
    </location>
</feature>
<sequence length="447" mass="48352">MATTTPSHDVKDLALAKAGYKRILWADRDMPVLSTIRERFTQEQPLKGLRMSACLHVTAETANLARTLKAGGADLVLIASNPLSTQDDVSASLVEDFGISVHAIKGEDETSYYKHIAAALAHTPNVTMDDGADLVSAMIFIALNRLDDLHPEVRNWASTLSPEQRAGIAQNVVASMEETTTGVIRLRAMEKDGVLKLPVIAVNDAQTKHFFDNRYGTGQSTIDGVIRATDMLIAGKKIVVCGYGWCGKGVALRARGMGGQVIITEIDPIRALEAAMDGFDVMPIATAAKVGDLFITVTGNIHVIRDEHFAAMKDGAMICNSGHFNVELQLDGLAKLAKDVTKGIHPFVDEYAMPSGNRLYVLGEGRLINLAAAHGHPASVMDMSFAAQALATEWSLKNQGKLEHKVYNVPVAVDEYVAKLKLQTMGIAIDELTAEQTKYLNSWEQGT</sequence>
<feature type="binding site" evidence="5 7">
    <location>
        <position position="265"/>
    </location>
    <ligand>
        <name>NAD(+)</name>
        <dbReference type="ChEBI" id="CHEBI:57540"/>
    </ligand>
</feature>
<feature type="binding site" evidence="5 7">
    <location>
        <position position="369"/>
    </location>
    <ligand>
        <name>NAD(+)</name>
        <dbReference type="ChEBI" id="CHEBI:57540"/>
    </ligand>
</feature>
<dbReference type="SUPFAM" id="SSF51735">
    <property type="entry name" value="NAD(P)-binding Rossmann-fold domains"/>
    <property type="match status" value="1"/>
</dbReference>
<dbReference type="Gene3D" id="3.40.50.1480">
    <property type="entry name" value="Adenosylhomocysteinase-like"/>
    <property type="match status" value="1"/>
</dbReference>
<comment type="function">
    <text evidence="5">May play a key role in the regulation of the intracellular concentration of adenosylhomocysteine.</text>
</comment>
<feature type="binding site" evidence="5">
    <location>
        <position position="213"/>
    </location>
    <ligand>
        <name>NAD(+)</name>
        <dbReference type="ChEBI" id="CHEBI:57540"/>
    </ligand>
</feature>
<dbReference type="InterPro" id="IPR042172">
    <property type="entry name" value="Adenosylhomocyst_ase-like_sf"/>
</dbReference>
<dbReference type="GO" id="GO:0004013">
    <property type="term" value="F:adenosylhomocysteinase activity"/>
    <property type="evidence" value="ECO:0007669"/>
    <property type="project" value="UniProtKB-UniRule"/>
</dbReference>
<dbReference type="SMART" id="SM00997">
    <property type="entry name" value="AdoHcyase_NAD"/>
    <property type="match status" value="1"/>
</dbReference>
<gene>
    <name evidence="5" type="primary">ahcY</name>
    <name evidence="11" type="ORF">ElP_10840</name>
</gene>
<evidence type="ECO:0000256" key="8">
    <source>
        <dbReference type="RuleBase" id="RU000548"/>
    </source>
</evidence>
<feature type="binding site" evidence="5">
    <location>
        <position position="300"/>
    </location>
    <ligand>
        <name>NAD(+)</name>
        <dbReference type="ChEBI" id="CHEBI:57540"/>
    </ligand>
</feature>
<feature type="binding site" evidence="5 6">
    <location>
        <position position="178"/>
    </location>
    <ligand>
        <name>substrate</name>
    </ligand>
</feature>
<comment type="catalytic activity">
    <reaction evidence="5 8">
        <text>S-adenosyl-L-homocysteine + H2O = L-homocysteine + adenosine</text>
        <dbReference type="Rhea" id="RHEA:21708"/>
        <dbReference type="ChEBI" id="CHEBI:15377"/>
        <dbReference type="ChEBI" id="CHEBI:16335"/>
        <dbReference type="ChEBI" id="CHEBI:57856"/>
        <dbReference type="ChEBI" id="CHEBI:58199"/>
        <dbReference type="EC" id="3.13.2.1"/>
    </reaction>
</comment>
<dbReference type="Pfam" id="PF05221">
    <property type="entry name" value="AdoHcyase"/>
    <property type="match status" value="1"/>
</dbReference>
<dbReference type="Proteomes" id="UP000317835">
    <property type="component" value="Chromosome"/>
</dbReference>
<dbReference type="FunFam" id="3.40.50.720:FF:000004">
    <property type="entry name" value="Adenosylhomocysteinase"/>
    <property type="match status" value="1"/>
</dbReference>
<dbReference type="UniPathway" id="UPA00314">
    <property type="reaction ID" value="UER00076"/>
</dbReference>
<feature type="binding site" evidence="5 7">
    <location>
        <begin position="321"/>
        <end position="323"/>
    </location>
    <ligand>
        <name>NAD(+)</name>
        <dbReference type="ChEBI" id="CHEBI:57540"/>
    </ligand>
</feature>
<comment type="similarity">
    <text evidence="1 5 9">Belongs to the adenosylhomocysteinase family.</text>
</comment>
<dbReference type="EC" id="3.13.2.1" evidence="5"/>
<protein>
    <recommendedName>
        <fullName evidence="5">Adenosylhomocysteinase</fullName>
        <ecNumber evidence="5">3.13.2.1</ecNumber>
    </recommendedName>
    <alternativeName>
        <fullName evidence="5">S-adenosyl-L-homocysteine hydrolase</fullName>
        <shortName evidence="5">AdoHcyase</shortName>
    </alternativeName>
</protein>
<dbReference type="KEGG" id="tpla:ElP_10840"/>
<evidence type="ECO:0000256" key="7">
    <source>
        <dbReference type="PIRSR" id="PIRSR001109-2"/>
    </source>
</evidence>
<feature type="binding site" evidence="5 6">
    <location>
        <position position="212"/>
    </location>
    <ligand>
        <name>substrate</name>
    </ligand>
</feature>
<comment type="cofactor">
    <cofactor evidence="5 7 8">
        <name>NAD(+)</name>
        <dbReference type="ChEBI" id="CHEBI:57540"/>
    </cofactor>
    <text evidence="5 7 8">Binds 1 NAD(+) per subunit.</text>
</comment>
<dbReference type="HAMAP" id="MF_00563">
    <property type="entry name" value="AdoHcyase"/>
    <property type="match status" value="1"/>
</dbReference>